<dbReference type="Gene3D" id="2.60.40.10">
    <property type="entry name" value="Immunoglobulins"/>
    <property type="match status" value="1"/>
</dbReference>
<keyword evidence="8" id="KW-0393">Immunoglobulin domain</keyword>
<dbReference type="GO" id="GO:0001501">
    <property type="term" value="P:skeletal system development"/>
    <property type="evidence" value="ECO:0007669"/>
    <property type="project" value="TreeGrafter"/>
</dbReference>
<comment type="subcellular location">
    <subcellularLocation>
        <location evidence="1">Secreted</location>
        <location evidence="1">Extracellular space</location>
        <location evidence="1">Extracellular matrix</location>
    </subcellularLocation>
</comment>
<dbReference type="Gene3D" id="3.10.100.10">
    <property type="entry name" value="Mannose-Binding Protein A, subunit A"/>
    <property type="match status" value="1"/>
</dbReference>
<evidence type="ECO:0000256" key="9">
    <source>
        <dbReference type="PROSITE-ProRule" id="PRU00323"/>
    </source>
</evidence>
<feature type="domain" description="Link" evidence="10">
    <location>
        <begin position="76"/>
        <end position="171"/>
    </location>
</feature>
<dbReference type="InterPro" id="IPR016186">
    <property type="entry name" value="C-type_lectin-like/link_sf"/>
</dbReference>
<gene>
    <name evidence="11" type="ORF">FQA47_009427</name>
</gene>
<dbReference type="EMBL" id="WKFB01000253">
    <property type="protein sequence ID" value="KAF6729649.1"/>
    <property type="molecule type" value="Genomic_DNA"/>
</dbReference>
<dbReference type="InterPro" id="IPR000538">
    <property type="entry name" value="Link_dom"/>
</dbReference>
<dbReference type="Proteomes" id="UP000646548">
    <property type="component" value="Unassembled WGS sequence"/>
</dbReference>
<comment type="caution">
    <text evidence="9">Lacks conserved residue(s) required for the propagation of feature annotation.</text>
</comment>
<evidence type="ECO:0000256" key="6">
    <source>
        <dbReference type="ARBA" id="ARBA00022837"/>
    </source>
</evidence>
<dbReference type="SUPFAM" id="SSF56436">
    <property type="entry name" value="C-type lectin-like"/>
    <property type="match status" value="1"/>
</dbReference>
<dbReference type="AlphaFoldDB" id="A0A834CI45"/>
<dbReference type="GO" id="GO:0005540">
    <property type="term" value="F:hyaluronic acid binding"/>
    <property type="evidence" value="ECO:0007669"/>
    <property type="project" value="InterPro"/>
</dbReference>
<dbReference type="InterPro" id="IPR050691">
    <property type="entry name" value="Hyaluronan_bind_Proteoglycan"/>
</dbReference>
<dbReference type="PROSITE" id="PS50963">
    <property type="entry name" value="LINK_2"/>
    <property type="match status" value="1"/>
</dbReference>
<dbReference type="PANTHER" id="PTHR22804">
    <property type="entry name" value="AGGRECAN/VERSICAN PROTEOGLYCAN"/>
    <property type="match status" value="1"/>
</dbReference>
<evidence type="ECO:0000256" key="8">
    <source>
        <dbReference type="ARBA" id="ARBA00023319"/>
    </source>
</evidence>
<evidence type="ECO:0000256" key="1">
    <source>
        <dbReference type="ARBA" id="ARBA00004498"/>
    </source>
</evidence>
<dbReference type="GO" id="GO:0007155">
    <property type="term" value="P:cell adhesion"/>
    <property type="evidence" value="ECO:0007669"/>
    <property type="project" value="InterPro"/>
</dbReference>
<dbReference type="GO" id="GO:0002052">
    <property type="term" value="P:positive regulation of neuroblast proliferation"/>
    <property type="evidence" value="ECO:0007669"/>
    <property type="project" value="TreeGrafter"/>
</dbReference>
<evidence type="ECO:0000313" key="11">
    <source>
        <dbReference type="EMBL" id="KAF6729649.1"/>
    </source>
</evidence>
<feature type="disulfide bond" evidence="9">
    <location>
        <begin position="122"/>
        <end position="143"/>
    </location>
</feature>
<keyword evidence="6" id="KW-0106">Calcium</keyword>
<proteinExistence type="predicted"/>
<dbReference type="GO" id="GO:0072534">
    <property type="term" value="C:perineuronal net"/>
    <property type="evidence" value="ECO:0007669"/>
    <property type="project" value="TreeGrafter"/>
</dbReference>
<comment type="caution">
    <text evidence="11">The sequence shown here is derived from an EMBL/GenBank/DDBJ whole genome shotgun (WGS) entry which is preliminary data.</text>
</comment>
<dbReference type="InterPro" id="IPR013783">
    <property type="entry name" value="Ig-like_fold"/>
</dbReference>
<dbReference type="PRINTS" id="PR01265">
    <property type="entry name" value="LINKMODULE"/>
</dbReference>
<dbReference type="PANTHER" id="PTHR22804:SF6">
    <property type="entry name" value="VERSICAN CORE PROTEIN"/>
    <property type="match status" value="1"/>
</dbReference>
<dbReference type="InterPro" id="IPR016187">
    <property type="entry name" value="CTDL_fold"/>
</dbReference>
<dbReference type="GO" id="GO:0045202">
    <property type="term" value="C:synapse"/>
    <property type="evidence" value="ECO:0007669"/>
    <property type="project" value="TreeGrafter"/>
</dbReference>
<accession>A0A834CI45</accession>
<dbReference type="InterPro" id="IPR036179">
    <property type="entry name" value="Ig-like_dom_sf"/>
</dbReference>
<keyword evidence="2" id="KW-0964">Secreted</keyword>
<dbReference type="Pfam" id="PF00193">
    <property type="entry name" value="Xlink"/>
    <property type="match status" value="1"/>
</dbReference>
<name>A0A834CI45_ORYME</name>
<dbReference type="SMART" id="SM00445">
    <property type="entry name" value="LINK"/>
    <property type="match status" value="1"/>
</dbReference>
<keyword evidence="3" id="KW-0272">Extracellular matrix</keyword>
<evidence type="ECO:0000256" key="5">
    <source>
        <dbReference type="ARBA" id="ARBA00022737"/>
    </source>
</evidence>
<evidence type="ECO:0000256" key="2">
    <source>
        <dbReference type="ARBA" id="ARBA00022525"/>
    </source>
</evidence>
<evidence type="ECO:0000256" key="4">
    <source>
        <dbReference type="ARBA" id="ARBA00022536"/>
    </source>
</evidence>
<protein>
    <submittedName>
        <fullName evidence="11">Versican core protein</fullName>
    </submittedName>
</protein>
<dbReference type="GO" id="GO:0007417">
    <property type="term" value="P:central nervous system development"/>
    <property type="evidence" value="ECO:0007669"/>
    <property type="project" value="TreeGrafter"/>
</dbReference>
<evidence type="ECO:0000313" key="12">
    <source>
        <dbReference type="Proteomes" id="UP000646548"/>
    </source>
</evidence>
<dbReference type="Pfam" id="PF07686">
    <property type="entry name" value="V-set"/>
    <property type="match status" value="1"/>
</dbReference>
<dbReference type="FunFam" id="3.10.100.10:FF:000002">
    <property type="entry name" value="Hyaluronan proteoglycan link protein 1"/>
    <property type="match status" value="1"/>
</dbReference>
<organism evidence="11 12">
    <name type="scientific">Oryzias melastigma</name>
    <name type="common">Marine medaka</name>
    <dbReference type="NCBI Taxonomy" id="30732"/>
    <lineage>
        <taxon>Eukaryota</taxon>
        <taxon>Metazoa</taxon>
        <taxon>Chordata</taxon>
        <taxon>Craniata</taxon>
        <taxon>Vertebrata</taxon>
        <taxon>Euteleostomi</taxon>
        <taxon>Actinopterygii</taxon>
        <taxon>Neopterygii</taxon>
        <taxon>Teleostei</taxon>
        <taxon>Neoteleostei</taxon>
        <taxon>Acanthomorphata</taxon>
        <taxon>Ovalentaria</taxon>
        <taxon>Atherinomorphae</taxon>
        <taxon>Beloniformes</taxon>
        <taxon>Adrianichthyidae</taxon>
        <taxon>Oryziinae</taxon>
        <taxon>Oryzias</taxon>
    </lineage>
</organism>
<keyword evidence="5" id="KW-0677">Repeat</keyword>
<dbReference type="CDD" id="cd03517">
    <property type="entry name" value="Link_domain_CSPGs_modules_1_3"/>
    <property type="match status" value="1"/>
</dbReference>
<dbReference type="GO" id="GO:0010001">
    <property type="term" value="P:glial cell differentiation"/>
    <property type="evidence" value="ECO:0007669"/>
    <property type="project" value="TreeGrafter"/>
</dbReference>
<reference evidence="11" key="1">
    <citation type="journal article" name="BMC Genomics">
        <title>Long-read sequencing and de novo genome assembly of marine medaka (Oryzias melastigma).</title>
        <authorList>
            <person name="Liang P."/>
            <person name="Saqib H.S.A."/>
            <person name="Ni X."/>
            <person name="Shen Y."/>
        </authorList>
    </citation>
    <scope>NUCLEOTIDE SEQUENCE</scope>
    <source>
        <strain evidence="11">Bigg-433</strain>
    </source>
</reference>
<dbReference type="GO" id="GO:0005615">
    <property type="term" value="C:extracellular space"/>
    <property type="evidence" value="ECO:0007669"/>
    <property type="project" value="TreeGrafter"/>
</dbReference>
<dbReference type="SUPFAM" id="SSF48726">
    <property type="entry name" value="Immunoglobulin"/>
    <property type="match status" value="1"/>
</dbReference>
<keyword evidence="4" id="KW-0245">EGF-like domain</keyword>
<evidence type="ECO:0000256" key="3">
    <source>
        <dbReference type="ARBA" id="ARBA00022530"/>
    </source>
</evidence>
<evidence type="ECO:0000259" key="10">
    <source>
        <dbReference type="PROSITE" id="PS50963"/>
    </source>
</evidence>
<dbReference type="PROSITE" id="PS01241">
    <property type="entry name" value="LINK_1"/>
    <property type="match status" value="1"/>
</dbReference>
<dbReference type="InterPro" id="IPR013106">
    <property type="entry name" value="Ig_V-set"/>
</dbReference>
<keyword evidence="7 9" id="KW-1015">Disulfide bond</keyword>
<sequence>MEGNTESVVLVAQEGMIKIDSSYRNRVSVPSHPEDVGDASLTMVKLRASDAGTYRCEVLYGIEDTQDTVSLDVSGVVFHYRAKTSRYTLDYQKAVQACKDIGATIATYDQLKAAYEDGFDQCDAGWMADQTVRYPITRPRKGCFGNLMTKPGIRSYGIRKLTETYDVYCYVDKLDGEVYYAPCDPSTPRGDRGLTDATMAGCLTAVCDILSRYPEFSAGEVCLVSGPCIATETRPVFQNQQ</sequence>
<evidence type="ECO:0000256" key="7">
    <source>
        <dbReference type="ARBA" id="ARBA00023157"/>
    </source>
</evidence>